<protein>
    <submittedName>
        <fullName evidence="2">Uncharacterized protein</fullName>
    </submittedName>
</protein>
<dbReference type="Proteomes" id="UP000015106">
    <property type="component" value="Chromosome 5"/>
</dbReference>
<organism evidence="2 3">
    <name type="scientific">Triticum urartu</name>
    <name type="common">Red wild einkorn</name>
    <name type="synonym">Crithodium urartu</name>
    <dbReference type="NCBI Taxonomy" id="4572"/>
    <lineage>
        <taxon>Eukaryota</taxon>
        <taxon>Viridiplantae</taxon>
        <taxon>Streptophyta</taxon>
        <taxon>Embryophyta</taxon>
        <taxon>Tracheophyta</taxon>
        <taxon>Spermatophyta</taxon>
        <taxon>Magnoliopsida</taxon>
        <taxon>Liliopsida</taxon>
        <taxon>Poales</taxon>
        <taxon>Poaceae</taxon>
        <taxon>BOP clade</taxon>
        <taxon>Pooideae</taxon>
        <taxon>Triticodae</taxon>
        <taxon>Triticeae</taxon>
        <taxon>Triticinae</taxon>
        <taxon>Triticum</taxon>
    </lineage>
</organism>
<dbReference type="AlphaFoldDB" id="A0A8R7Q9J8"/>
<name>A0A8R7Q9J8_TRIUA</name>
<accession>A0A8R7Q9J8</accession>
<dbReference type="EnsemblPlants" id="TuG1812G0500001031.01.T06">
    <property type="protein sequence ID" value="TuG1812G0500001031.01.T06"/>
    <property type="gene ID" value="TuG1812G0500001031.01"/>
</dbReference>
<reference evidence="2" key="2">
    <citation type="submission" date="2018-03" db="EMBL/GenBank/DDBJ databases">
        <title>The Triticum urartu genome reveals the dynamic nature of wheat genome evolution.</title>
        <authorList>
            <person name="Ling H."/>
            <person name="Ma B."/>
            <person name="Shi X."/>
            <person name="Liu H."/>
            <person name="Dong L."/>
            <person name="Sun H."/>
            <person name="Cao Y."/>
            <person name="Gao Q."/>
            <person name="Zheng S."/>
            <person name="Li Y."/>
            <person name="Yu Y."/>
            <person name="Du H."/>
            <person name="Qi M."/>
            <person name="Li Y."/>
            <person name="Yu H."/>
            <person name="Cui Y."/>
            <person name="Wang N."/>
            <person name="Chen C."/>
            <person name="Wu H."/>
            <person name="Zhao Y."/>
            <person name="Zhang J."/>
            <person name="Li Y."/>
            <person name="Zhou W."/>
            <person name="Zhang B."/>
            <person name="Hu W."/>
            <person name="Eijk M."/>
            <person name="Tang J."/>
            <person name="Witsenboer H."/>
            <person name="Zhao S."/>
            <person name="Li Z."/>
            <person name="Zhang A."/>
            <person name="Wang D."/>
            <person name="Liang C."/>
        </authorList>
    </citation>
    <scope>NUCLEOTIDE SEQUENCE [LARGE SCALE GENOMIC DNA]</scope>
    <source>
        <strain evidence="2">cv. G1812</strain>
    </source>
</reference>
<feature type="region of interest" description="Disordered" evidence="1">
    <location>
        <begin position="31"/>
        <end position="56"/>
    </location>
</feature>
<sequence>MAAINKEIKRVLTEVLLKVTDDLFNEIATKVMNEDDSSAEPNETTGVSSSKELGLGESKVKTTAKVVVLAKPNNVSSTRSDGTGLSSPKGVLLGLASYDSDDEDDEGDGDGKGLILNLSSEIKSWCSSS</sequence>
<keyword evidence="3" id="KW-1185">Reference proteome</keyword>
<evidence type="ECO:0000256" key="1">
    <source>
        <dbReference type="SAM" id="MobiDB-lite"/>
    </source>
</evidence>
<evidence type="ECO:0000313" key="3">
    <source>
        <dbReference type="Proteomes" id="UP000015106"/>
    </source>
</evidence>
<dbReference type="Gramene" id="TuG1812G0500001031.01.T06">
    <property type="protein sequence ID" value="TuG1812G0500001031.01.T06"/>
    <property type="gene ID" value="TuG1812G0500001031.01"/>
</dbReference>
<reference evidence="2" key="3">
    <citation type="submission" date="2022-06" db="UniProtKB">
        <authorList>
            <consortium name="EnsemblPlants"/>
        </authorList>
    </citation>
    <scope>IDENTIFICATION</scope>
</reference>
<evidence type="ECO:0000313" key="2">
    <source>
        <dbReference type="EnsemblPlants" id="TuG1812G0500001031.01.T06"/>
    </source>
</evidence>
<reference evidence="3" key="1">
    <citation type="journal article" date="2013" name="Nature">
        <title>Draft genome of the wheat A-genome progenitor Triticum urartu.</title>
        <authorList>
            <person name="Ling H.Q."/>
            <person name="Zhao S."/>
            <person name="Liu D."/>
            <person name="Wang J."/>
            <person name="Sun H."/>
            <person name="Zhang C."/>
            <person name="Fan H."/>
            <person name="Li D."/>
            <person name="Dong L."/>
            <person name="Tao Y."/>
            <person name="Gao C."/>
            <person name="Wu H."/>
            <person name="Li Y."/>
            <person name="Cui Y."/>
            <person name="Guo X."/>
            <person name="Zheng S."/>
            <person name="Wang B."/>
            <person name="Yu K."/>
            <person name="Liang Q."/>
            <person name="Yang W."/>
            <person name="Lou X."/>
            <person name="Chen J."/>
            <person name="Feng M."/>
            <person name="Jian J."/>
            <person name="Zhang X."/>
            <person name="Luo G."/>
            <person name="Jiang Y."/>
            <person name="Liu J."/>
            <person name="Wang Z."/>
            <person name="Sha Y."/>
            <person name="Zhang B."/>
            <person name="Wu H."/>
            <person name="Tang D."/>
            <person name="Shen Q."/>
            <person name="Xue P."/>
            <person name="Zou S."/>
            <person name="Wang X."/>
            <person name="Liu X."/>
            <person name="Wang F."/>
            <person name="Yang Y."/>
            <person name="An X."/>
            <person name="Dong Z."/>
            <person name="Zhang K."/>
            <person name="Zhang X."/>
            <person name="Luo M.C."/>
            <person name="Dvorak J."/>
            <person name="Tong Y."/>
            <person name="Wang J."/>
            <person name="Yang H."/>
            <person name="Li Z."/>
            <person name="Wang D."/>
            <person name="Zhang A."/>
            <person name="Wang J."/>
        </authorList>
    </citation>
    <scope>NUCLEOTIDE SEQUENCE</scope>
    <source>
        <strain evidence="3">cv. G1812</strain>
    </source>
</reference>
<proteinExistence type="predicted"/>
<feature type="compositionally biased region" description="Polar residues" evidence="1">
    <location>
        <begin position="39"/>
        <end position="51"/>
    </location>
</feature>